<sequence>MTKMGRNNAASVAALGAKGKFLRESTSKKTGRKIPTPNAAEQLVLMLMANEAYDWPLTAQMKKHHVPARVYERGLLPLADALGYGADLSDEEKKTLPPGEALTLMRNRRERGRQVISRHISALKKKGFVLEVRPPRWSSSKNTNAAYLLMIGDEEENEQVLAWWKQCEAEGWNQR</sequence>
<proteinExistence type="predicted"/>
<comment type="caution">
    <text evidence="1">The sequence shown here is derived from an EMBL/GenBank/DDBJ whole genome shotgun (WGS) entry which is preliminary data.</text>
</comment>
<accession>A0A087AFC3</accession>
<organism evidence="1 2">
    <name type="scientific">Bifidobacterium choerinum</name>
    <dbReference type="NCBI Taxonomy" id="35760"/>
    <lineage>
        <taxon>Bacteria</taxon>
        <taxon>Bacillati</taxon>
        <taxon>Actinomycetota</taxon>
        <taxon>Actinomycetes</taxon>
        <taxon>Bifidobacteriales</taxon>
        <taxon>Bifidobacteriaceae</taxon>
        <taxon>Bifidobacterium</taxon>
    </lineage>
</organism>
<reference evidence="1 2" key="1">
    <citation type="submission" date="2014-03" db="EMBL/GenBank/DDBJ databases">
        <title>Genomics of Bifidobacteria.</title>
        <authorList>
            <person name="Ventura M."/>
            <person name="Milani C."/>
            <person name="Lugli G.A."/>
        </authorList>
    </citation>
    <scope>NUCLEOTIDE SEQUENCE [LARGE SCALE GENOMIC DNA]</scope>
    <source>
        <strain evidence="1 2">LMG 10510</strain>
    </source>
</reference>
<dbReference type="EMBL" id="JGYU01000005">
    <property type="protein sequence ID" value="KFI57473.1"/>
    <property type="molecule type" value="Genomic_DNA"/>
</dbReference>
<dbReference type="Proteomes" id="UP000028995">
    <property type="component" value="Unassembled WGS sequence"/>
</dbReference>
<protein>
    <submittedName>
        <fullName evidence="1">Uncharacterized protein</fullName>
    </submittedName>
</protein>
<keyword evidence="2" id="KW-1185">Reference proteome</keyword>
<evidence type="ECO:0000313" key="1">
    <source>
        <dbReference type="EMBL" id="KFI57473.1"/>
    </source>
</evidence>
<dbReference type="AlphaFoldDB" id="A0A087AFC3"/>
<name>A0A087AFC3_9BIFI</name>
<evidence type="ECO:0000313" key="2">
    <source>
        <dbReference type="Proteomes" id="UP000028995"/>
    </source>
</evidence>
<gene>
    <name evidence="1" type="ORF">BCHO_0892</name>
</gene>